<dbReference type="AlphaFoldDB" id="A0A2N7NH50"/>
<feature type="domain" description="Protein kinase" evidence="6">
    <location>
        <begin position="6"/>
        <end position="251"/>
    </location>
</feature>
<evidence type="ECO:0000313" key="7">
    <source>
        <dbReference type="EMBL" id="PMP13775.1"/>
    </source>
</evidence>
<evidence type="ECO:0000259" key="6">
    <source>
        <dbReference type="PROSITE" id="PS50011"/>
    </source>
</evidence>
<evidence type="ECO:0000313" key="8">
    <source>
        <dbReference type="EMBL" id="TKG28459.1"/>
    </source>
</evidence>
<dbReference type="Gene3D" id="1.10.510.10">
    <property type="entry name" value="Transferase(Phosphotransferase) domain 1"/>
    <property type="match status" value="1"/>
</dbReference>
<dbReference type="InterPro" id="IPR000719">
    <property type="entry name" value="Prot_kinase_dom"/>
</dbReference>
<dbReference type="CDD" id="cd14014">
    <property type="entry name" value="STKc_PknB_like"/>
    <property type="match status" value="1"/>
</dbReference>
<dbReference type="GO" id="GO:0007165">
    <property type="term" value="P:signal transduction"/>
    <property type="evidence" value="ECO:0007669"/>
    <property type="project" value="TreeGrafter"/>
</dbReference>
<sequence length="345" mass="38513">MASTRYEYLKHIDDGGYGSVSLYRDIFLDREVAIKTIPISKKNNTIEEVNLLKSIASKHVVGLYDVIQTQTNIEIYQEYLDGEDLASKVGQCHGPEFLSLAYQLASGLRDIHSSGICHRDIKLDNAKFDKQGVLKIFDFGVSRIGDPHQTVNGHGTLEYLAPEAFGLYTQDSVVLSFAVDIYALGVTLHKLAFSGICKFNKTLNPQPESPRFAELGFCSKLTSLLNKCVSENKTERPSANSLVAELQRELLRNKHTGLFVAPKGSHNIDQAHPKTRIKISDDLSIIINYNGYDFYVTKVEGHVYINNEIVDVGKVLYGACVLTFVRDANNRFFVSFSSSHPEIVL</sequence>
<protein>
    <submittedName>
        <fullName evidence="8">Serine/threonine protein kinase</fullName>
    </submittedName>
</protein>
<comment type="caution">
    <text evidence="7">The sequence shown here is derived from an EMBL/GenBank/DDBJ whole genome shotgun (WGS) entry which is preliminary data.</text>
</comment>
<evidence type="ECO:0000256" key="4">
    <source>
        <dbReference type="ARBA" id="ARBA00022777"/>
    </source>
</evidence>
<proteinExistence type="predicted"/>
<gene>
    <name evidence="7" type="ORF">BCS92_15725</name>
    <name evidence="8" type="ORF">FC057_21680</name>
</gene>
<dbReference type="SUPFAM" id="SSF56112">
    <property type="entry name" value="Protein kinase-like (PK-like)"/>
    <property type="match status" value="1"/>
</dbReference>
<dbReference type="Proteomes" id="UP000308018">
    <property type="component" value="Unassembled WGS sequence"/>
</dbReference>
<reference evidence="9" key="1">
    <citation type="submission" date="2016-07" db="EMBL/GenBank/DDBJ databases">
        <title>Nontailed viruses are major unrecognized killers of bacteria in the ocean.</title>
        <authorList>
            <person name="Kauffman K."/>
            <person name="Hussain F."/>
            <person name="Yang J."/>
            <person name="Arevalo P."/>
            <person name="Brown J."/>
            <person name="Cutler M."/>
            <person name="Kelly L."/>
            <person name="Polz M.F."/>
        </authorList>
    </citation>
    <scope>NUCLEOTIDE SEQUENCE [LARGE SCALE GENOMIC DNA]</scope>
    <source>
        <strain evidence="9">10N.222.48.A2</strain>
    </source>
</reference>
<keyword evidence="1 8" id="KW-0723">Serine/threonine-protein kinase</keyword>
<dbReference type="RefSeq" id="WP_102257943.1">
    <property type="nucleotide sequence ID" value="NZ_MDBP01000042.1"/>
</dbReference>
<evidence type="ECO:0000256" key="5">
    <source>
        <dbReference type="ARBA" id="ARBA00022840"/>
    </source>
</evidence>
<dbReference type="EMBL" id="SYVV01000040">
    <property type="protein sequence ID" value="TKG28459.1"/>
    <property type="molecule type" value="Genomic_DNA"/>
</dbReference>
<evidence type="ECO:0000313" key="9">
    <source>
        <dbReference type="Proteomes" id="UP000235579"/>
    </source>
</evidence>
<dbReference type="SMART" id="SM00220">
    <property type="entry name" value="S_TKc"/>
    <property type="match status" value="1"/>
</dbReference>
<evidence type="ECO:0000256" key="1">
    <source>
        <dbReference type="ARBA" id="ARBA00022527"/>
    </source>
</evidence>
<dbReference type="GO" id="GO:0005524">
    <property type="term" value="F:ATP binding"/>
    <property type="evidence" value="ECO:0007669"/>
    <property type="project" value="UniProtKB-KW"/>
</dbReference>
<accession>A0A2N7NH50</accession>
<dbReference type="Pfam" id="PF00069">
    <property type="entry name" value="Pkinase"/>
    <property type="match status" value="1"/>
</dbReference>
<dbReference type="InterPro" id="IPR011009">
    <property type="entry name" value="Kinase-like_dom_sf"/>
</dbReference>
<evidence type="ECO:0000256" key="3">
    <source>
        <dbReference type="ARBA" id="ARBA00022741"/>
    </source>
</evidence>
<keyword evidence="2" id="KW-0808">Transferase</keyword>
<reference evidence="7" key="2">
    <citation type="submission" date="2016-07" db="EMBL/GenBank/DDBJ databases">
        <authorList>
            <person name="Wan K."/>
            <person name="Booth B."/>
            <person name="Spirohn K."/>
            <person name="Hao T."/>
            <person name="Hu Y."/>
            <person name="Calderwood M."/>
            <person name="Hill D."/>
            <person name="Mohr S."/>
            <person name="Vidal M."/>
            <person name="Celniker S."/>
            <person name="Perrimon N."/>
        </authorList>
    </citation>
    <scope>NUCLEOTIDE SEQUENCE</scope>
    <source>
        <strain evidence="7">10N.222.48.A2</strain>
    </source>
</reference>
<dbReference type="GO" id="GO:0004674">
    <property type="term" value="F:protein serine/threonine kinase activity"/>
    <property type="evidence" value="ECO:0007669"/>
    <property type="project" value="UniProtKB-KW"/>
</dbReference>
<dbReference type="PANTHER" id="PTHR43895">
    <property type="entry name" value="CALCIUM/CALMODULIN-DEPENDENT PROTEIN KINASE KINASE-RELATED"/>
    <property type="match status" value="1"/>
</dbReference>
<reference evidence="7" key="3">
    <citation type="journal article" date="2018" name="Nature">
        <title>A major lineage of non-tailed dsDNA viruses as unrecognized killers of marine bacteria.</title>
        <authorList>
            <person name="Kauffman K.M."/>
            <person name="Hussain F.A."/>
            <person name="Yang J."/>
            <person name="Arevalo P."/>
            <person name="Brown J.M."/>
            <person name="Chang W.K."/>
            <person name="VanInsberghe D."/>
            <person name="Elsherbini J."/>
            <person name="Sharma R.S."/>
            <person name="Cutler M.B."/>
            <person name="Kelly L."/>
            <person name="Polz M.F."/>
        </authorList>
    </citation>
    <scope>NUCLEOTIDE SEQUENCE</scope>
    <source>
        <strain evidence="7">10N.222.48.A2</strain>
    </source>
</reference>
<evidence type="ECO:0000313" key="10">
    <source>
        <dbReference type="Proteomes" id="UP000308018"/>
    </source>
</evidence>
<dbReference type="PROSITE" id="PS50011">
    <property type="entry name" value="PROTEIN_KINASE_DOM"/>
    <property type="match status" value="1"/>
</dbReference>
<keyword evidence="4 8" id="KW-0418">Kinase</keyword>
<dbReference type="PANTHER" id="PTHR43895:SF150">
    <property type="entry name" value="SERINE_THREONINE-PROTEIN KINASE STK11"/>
    <property type="match status" value="1"/>
</dbReference>
<evidence type="ECO:0000256" key="2">
    <source>
        <dbReference type="ARBA" id="ARBA00022679"/>
    </source>
</evidence>
<keyword evidence="3" id="KW-0547">Nucleotide-binding</keyword>
<organism evidence="7 9">
    <name type="scientific">Vibrio tasmaniensis</name>
    <dbReference type="NCBI Taxonomy" id="212663"/>
    <lineage>
        <taxon>Bacteria</taxon>
        <taxon>Pseudomonadati</taxon>
        <taxon>Pseudomonadota</taxon>
        <taxon>Gammaproteobacteria</taxon>
        <taxon>Vibrionales</taxon>
        <taxon>Vibrionaceae</taxon>
        <taxon>Vibrio</taxon>
    </lineage>
</organism>
<dbReference type="EMBL" id="MDBP01000042">
    <property type="protein sequence ID" value="PMP13775.1"/>
    <property type="molecule type" value="Genomic_DNA"/>
</dbReference>
<reference evidence="8 10" key="4">
    <citation type="submission" date="2019-04" db="EMBL/GenBank/DDBJ databases">
        <title>A reverse ecology approach based on a biological definition of microbial populations.</title>
        <authorList>
            <person name="Arevalo P."/>
            <person name="Vaninsberghe D."/>
            <person name="Elsherbini J."/>
            <person name="Gore J."/>
            <person name="Polz M."/>
        </authorList>
    </citation>
    <scope>NUCLEOTIDE SEQUENCE [LARGE SCALE GENOMIC DNA]</scope>
    <source>
        <strain evidence="8 10">10N.222.45.A8</strain>
    </source>
</reference>
<keyword evidence="5" id="KW-0067">ATP-binding</keyword>
<name>A0A2N7NH50_9VIBR</name>
<dbReference type="Proteomes" id="UP000235579">
    <property type="component" value="Unassembled WGS sequence"/>
</dbReference>